<protein>
    <submittedName>
        <fullName evidence="1">Glycosyltransferase family 4 protein</fullName>
    </submittedName>
</protein>
<reference evidence="1 2" key="1">
    <citation type="journal article" date="2020" name="Biotechnol. Biofuels">
        <title>New insights from the biogas microbiome by comprehensive genome-resolved metagenomics of nearly 1600 species originating from multiple anaerobic digesters.</title>
        <authorList>
            <person name="Campanaro S."/>
            <person name="Treu L."/>
            <person name="Rodriguez-R L.M."/>
            <person name="Kovalovszki A."/>
            <person name="Ziels R.M."/>
            <person name="Maus I."/>
            <person name="Zhu X."/>
            <person name="Kougias P.G."/>
            <person name="Basile A."/>
            <person name="Luo G."/>
            <person name="Schluter A."/>
            <person name="Konstantinidis K.T."/>
            <person name="Angelidaki I."/>
        </authorList>
    </citation>
    <scope>NUCLEOTIDE SEQUENCE [LARGE SCALE GENOMIC DNA]</scope>
    <source>
        <strain evidence="1">AS04akNAM_125</strain>
    </source>
</reference>
<comment type="caution">
    <text evidence="1">The sequence shown here is derived from an EMBL/GenBank/DDBJ whole genome shotgun (WGS) entry which is preliminary data.</text>
</comment>
<dbReference type="Proteomes" id="UP000580830">
    <property type="component" value="Unassembled WGS sequence"/>
</dbReference>
<dbReference type="CDD" id="cd03801">
    <property type="entry name" value="GT4_PimA-like"/>
    <property type="match status" value="1"/>
</dbReference>
<dbReference type="PANTHER" id="PTHR12526">
    <property type="entry name" value="GLYCOSYLTRANSFERASE"/>
    <property type="match status" value="1"/>
</dbReference>
<accession>A0A832QXI8</accession>
<gene>
    <name evidence="1" type="ORF">GXX24_07915</name>
</gene>
<name>A0A832QXI8_9RHOB</name>
<evidence type="ECO:0000313" key="1">
    <source>
        <dbReference type="EMBL" id="HHW34050.1"/>
    </source>
</evidence>
<dbReference type="EMBL" id="DULP01000112">
    <property type="protein sequence ID" value="HHW34050.1"/>
    <property type="molecule type" value="Genomic_DNA"/>
</dbReference>
<dbReference type="Pfam" id="PF13692">
    <property type="entry name" value="Glyco_trans_1_4"/>
    <property type="match status" value="1"/>
</dbReference>
<sequence>MRLLVLSRYCRLGASSRLRMMQYLPWLEAAGFEVTIAPFFDDGYLERLYCGRKPGFRAASYYLKRIRQLRRASPPDLIWLEKEVLPWLPAGMEQWLLPAGIPVVSDYDDAIFHRYDLHRSLVIRRVLGRKIDHVMARSALVLAGNPYLAARAVSAGTPRVEIVPTVVDISAYDAAHLHAEDGMARIGWIGTPSTWRQYMEPMMPMLSPLARESGAKLRAVGAGATLTPELEVMPWAENTESALIQGMDIGLMPLDDTPWSRGKCGYKIIQYMACGLPVVASPVGVNSDIVEDGVTGFLASTPAEWRQAIARLLRDPELRHRMGSAGRRRVEERYSLQVWGPRVADLLHSAVRP</sequence>
<dbReference type="AlphaFoldDB" id="A0A832QXI8"/>
<dbReference type="PANTHER" id="PTHR12526:SF600">
    <property type="entry name" value="GLYCOSYL TRANSFERASE GROUP 1"/>
    <property type="match status" value="1"/>
</dbReference>
<proteinExistence type="predicted"/>
<dbReference type="GO" id="GO:0016757">
    <property type="term" value="F:glycosyltransferase activity"/>
    <property type="evidence" value="ECO:0007669"/>
    <property type="project" value="TreeGrafter"/>
</dbReference>
<organism evidence="1 2">
    <name type="scientific">Paracoccus solventivorans</name>
    <dbReference type="NCBI Taxonomy" id="53463"/>
    <lineage>
        <taxon>Bacteria</taxon>
        <taxon>Pseudomonadati</taxon>
        <taxon>Pseudomonadota</taxon>
        <taxon>Alphaproteobacteria</taxon>
        <taxon>Rhodobacterales</taxon>
        <taxon>Paracoccaceae</taxon>
        <taxon>Paracoccus</taxon>
    </lineage>
</organism>
<keyword evidence="1" id="KW-0808">Transferase</keyword>
<evidence type="ECO:0000313" key="2">
    <source>
        <dbReference type="Proteomes" id="UP000580830"/>
    </source>
</evidence>
<dbReference type="Gene3D" id="3.40.50.2000">
    <property type="entry name" value="Glycogen Phosphorylase B"/>
    <property type="match status" value="2"/>
</dbReference>
<dbReference type="SUPFAM" id="SSF53756">
    <property type="entry name" value="UDP-Glycosyltransferase/glycogen phosphorylase"/>
    <property type="match status" value="1"/>
</dbReference>